<name>A0A1I3EGF5_9PLAN</name>
<dbReference type="AlphaFoldDB" id="A0A1I3EGF5"/>
<organism evidence="1 2">
    <name type="scientific">Planctomicrobium piriforme</name>
    <dbReference type="NCBI Taxonomy" id="1576369"/>
    <lineage>
        <taxon>Bacteria</taxon>
        <taxon>Pseudomonadati</taxon>
        <taxon>Planctomycetota</taxon>
        <taxon>Planctomycetia</taxon>
        <taxon>Planctomycetales</taxon>
        <taxon>Planctomycetaceae</taxon>
        <taxon>Planctomicrobium</taxon>
    </lineage>
</organism>
<sequence>MTDPTAPPEKNEKPESPIDRLWKIRLSLFEGIQKQASFWDHVAQDDAIRAVRSYGTDRHDKDMQDARRTLAKVDAASQFQSSVTGLINGHWQSIQELMREVAKK</sequence>
<dbReference type="STRING" id="1576369.SAMN05421753_104211"/>
<protein>
    <submittedName>
        <fullName evidence="1">Uncharacterized protein</fullName>
    </submittedName>
</protein>
<dbReference type="EMBL" id="FOQD01000004">
    <property type="protein sequence ID" value="SFH98034.1"/>
    <property type="molecule type" value="Genomic_DNA"/>
</dbReference>
<dbReference type="Proteomes" id="UP000199518">
    <property type="component" value="Unassembled WGS sequence"/>
</dbReference>
<reference evidence="2" key="1">
    <citation type="submission" date="2016-10" db="EMBL/GenBank/DDBJ databases">
        <authorList>
            <person name="Varghese N."/>
            <person name="Submissions S."/>
        </authorList>
    </citation>
    <scope>NUCLEOTIDE SEQUENCE [LARGE SCALE GENOMIC DNA]</scope>
    <source>
        <strain evidence="2">DSM 26348</strain>
    </source>
</reference>
<dbReference type="RefSeq" id="WP_092048608.1">
    <property type="nucleotide sequence ID" value="NZ_FOQD01000004.1"/>
</dbReference>
<keyword evidence="2" id="KW-1185">Reference proteome</keyword>
<accession>A0A1I3EGF5</accession>
<proteinExistence type="predicted"/>
<evidence type="ECO:0000313" key="2">
    <source>
        <dbReference type="Proteomes" id="UP000199518"/>
    </source>
</evidence>
<gene>
    <name evidence="1" type="ORF">SAMN05421753_104211</name>
</gene>
<evidence type="ECO:0000313" key="1">
    <source>
        <dbReference type="EMBL" id="SFH98034.1"/>
    </source>
</evidence>